<accession>A0A840UY28</accession>
<name>A0A840UY28_9BACT</name>
<dbReference type="GO" id="GO:0016740">
    <property type="term" value="F:transferase activity"/>
    <property type="evidence" value="ECO:0007669"/>
    <property type="project" value="UniProtKB-KW"/>
</dbReference>
<evidence type="ECO:0000313" key="2">
    <source>
        <dbReference type="Proteomes" id="UP000539642"/>
    </source>
</evidence>
<dbReference type="InterPro" id="IPR003673">
    <property type="entry name" value="CoA-Trfase_fam_III"/>
</dbReference>
<dbReference type="InterPro" id="IPR050509">
    <property type="entry name" value="CoA-transferase_III"/>
</dbReference>
<dbReference type="EMBL" id="JACHEO010000001">
    <property type="protein sequence ID" value="MBB5346400.1"/>
    <property type="molecule type" value="Genomic_DNA"/>
</dbReference>
<reference evidence="1 2" key="1">
    <citation type="submission" date="2020-08" db="EMBL/GenBank/DDBJ databases">
        <title>Genomic Encyclopedia of Type Strains, Phase IV (KMG-IV): sequencing the most valuable type-strain genomes for metagenomic binning, comparative biology and taxonomic classification.</title>
        <authorList>
            <person name="Goeker M."/>
        </authorList>
    </citation>
    <scope>NUCLEOTIDE SEQUENCE [LARGE SCALE GENOMIC DNA]</scope>
    <source>
        <strain evidence="1 2">DSM 28570</strain>
    </source>
</reference>
<dbReference type="SUPFAM" id="SSF89796">
    <property type="entry name" value="CoA-transferase family III (CaiB/BaiF)"/>
    <property type="match status" value="1"/>
</dbReference>
<organism evidence="1 2">
    <name type="scientific">Desulfoprunum benzoelyticum</name>
    <dbReference type="NCBI Taxonomy" id="1506996"/>
    <lineage>
        <taxon>Bacteria</taxon>
        <taxon>Pseudomonadati</taxon>
        <taxon>Thermodesulfobacteriota</taxon>
        <taxon>Desulfobulbia</taxon>
        <taxon>Desulfobulbales</taxon>
        <taxon>Desulfobulbaceae</taxon>
        <taxon>Desulfoprunum</taxon>
    </lineage>
</organism>
<dbReference type="Gene3D" id="3.40.50.10540">
    <property type="entry name" value="Crotonobetainyl-coa:carnitine coa-transferase, domain 1"/>
    <property type="match status" value="1"/>
</dbReference>
<evidence type="ECO:0000313" key="1">
    <source>
        <dbReference type="EMBL" id="MBB5346400.1"/>
    </source>
</evidence>
<dbReference type="Pfam" id="PF02515">
    <property type="entry name" value="CoA_transf_3"/>
    <property type="match status" value="1"/>
</dbReference>
<keyword evidence="2" id="KW-1185">Reference proteome</keyword>
<dbReference type="Gene3D" id="3.30.1540.10">
    <property type="entry name" value="formyl-coa transferase, domain 3"/>
    <property type="match status" value="1"/>
</dbReference>
<keyword evidence="1" id="KW-0808">Transferase</keyword>
<dbReference type="RefSeq" id="WP_183347214.1">
    <property type="nucleotide sequence ID" value="NZ_JACHEO010000001.1"/>
</dbReference>
<protein>
    <submittedName>
        <fullName evidence="1">Crotonobetainyl-CoA:carnitine CoA-transferase CaiB-like acyl-CoA transferase</fullName>
    </submittedName>
</protein>
<sequence>MLTKGALTGIRVLDLSRLLPGPYCSMILADHGADVIAVEGKKFQSDGMFFKEISRNKRHVSLNLKTREGKAIFLALASKTDVILEGFRPGVVKTLGVDYETVKAVNPGVIYCSITGYGQTGPMWDRVGHDVNYLSISGVLDLIGEKGHPPSIPGVQFADIAGGSMNAVIGILLALFAREKNGKGQYIDISMTDGMIGYLTLPSFFTKLTGQRYERSETKLSHRFACYNTYETSDHKYIAIGAVEERFWRNLCEHLGVPEYTSLQYDEDRRQELIAFMRKTFAEKSLEEWEEEFLEVEVCHSRIQGYEEVLRDPLFLEREMIVPVLQRDGTLSKSLGIPVKMSETPGSLRTPPVDFGEHTREVLGELGYTDGEIDDFMTRGIV</sequence>
<dbReference type="PANTHER" id="PTHR48228:SF5">
    <property type="entry name" value="ALPHA-METHYLACYL-COA RACEMASE"/>
    <property type="match status" value="1"/>
</dbReference>
<dbReference type="InterPro" id="IPR023606">
    <property type="entry name" value="CoA-Trfase_III_dom_1_sf"/>
</dbReference>
<dbReference type="PANTHER" id="PTHR48228">
    <property type="entry name" value="SUCCINYL-COA--D-CITRAMALATE COA-TRANSFERASE"/>
    <property type="match status" value="1"/>
</dbReference>
<dbReference type="Proteomes" id="UP000539642">
    <property type="component" value="Unassembled WGS sequence"/>
</dbReference>
<comment type="caution">
    <text evidence="1">The sequence shown here is derived from an EMBL/GenBank/DDBJ whole genome shotgun (WGS) entry which is preliminary data.</text>
</comment>
<proteinExistence type="predicted"/>
<dbReference type="InterPro" id="IPR044855">
    <property type="entry name" value="CoA-Trfase_III_dom3_sf"/>
</dbReference>
<dbReference type="AlphaFoldDB" id="A0A840UY28"/>
<gene>
    <name evidence="1" type="ORF">HNQ81_000107</name>
</gene>